<dbReference type="Proteomes" id="UP000805193">
    <property type="component" value="Unassembled WGS sequence"/>
</dbReference>
<proteinExistence type="predicted"/>
<gene>
    <name evidence="1" type="ORF">HPB47_008006</name>
</gene>
<organism evidence="1 2">
    <name type="scientific">Ixodes persulcatus</name>
    <name type="common">Taiga tick</name>
    <dbReference type="NCBI Taxonomy" id="34615"/>
    <lineage>
        <taxon>Eukaryota</taxon>
        <taxon>Metazoa</taxon>
        <taxon>Ecdysozoa</taxon>
        <taxon>Arthropoda</taxon>
        <taxon>Chelicerata</taxon>
        <taxon>Arachnida</taxon>
        <taxon>Acari</taxon>
        <taxon>Parasitiformes</taxon>
        <taxon>Ixodida</taxon>
        <taxon>Ixodoidea</taxon>
        <taxon>Ixodidae</taxon>
        <taxon>Ixodinae</taxon>
        <taxon>Ixodes</taxon>
    </lineage>
</organism>
<evidence type="ECO:0000313" key="1">
    <source>
        <dbReference type="EMBL" id="KAG0414828.1"/>
    </source>
</evidence>
<dbReference type="EMBL" id="JABSTQ010011146">
    <property type="protein sequence ID" value="KAG0414828.1"/>
    <property type="molecule type" value="Genomic_DNA"/>
</dbReference>
<name>A0AC60P5X5_IXOPE</name>
<keyword evidence="2" id="KW-1185">Reference proteome</keyword>
<accession>A0AC60P5X5</accession>
<protein>
    <submittedName>
        <fullName evidence="1">Uncharacterized protein</fullName>
    </submittedName>
</protein>
<sequence length="102" mass="10644">MEKAYPVTVTKLNKSVQVDDLLAGATYNNSKEERSPALKVSPASSANVSQAVDKADDAPAGTEPGEGMDATGAITKRPREDKADGEQNTGDVDVNDQHSEAA</sequence>
<reference evidence="1 2" key="1">
    <citation type="journal article" date="2020" name="Cell">
        <title>Large-Scale Comparative Analyses of Tick Genomes Elucidate Their Genetic Diversity and Vector Capacities.</title>
        <authorList>
            <consortium name="Tick Genome and Microbiome Consortium (TIGMIC)"/>
            <person name="Jia N."/>
            <person name="Wang J."/>
            <person name="Shi W."/>
            <person name="Du L."/>
            <person name="Sun Y."/>
            <person name="Zhan W."/>
            <person name="Jiang J.F."/>
            <person name="Wang Q."/>
            <person name="Zhang B."/>
            <person name="Ji P."/>
            <person name="Bell-Sakyi L."/>
            <person name="Cui X.M."/>
            <person name="Yuan T.T."/>
            <person name="Jiang B.G."/>
            <person name="Yang W.F."/>
            <person name="Lam T.T."/>
            <person name="Chang Q.C."/>
            <person name="Ding S.J."/>
            <person name="Wang X.J."/>
            <person name="Zhu J.G."/>
            <person name="Ruan X.D."/>
            <person name="Zhao L."/>
            <person name="Wei J.T."/>
            <person name="Ye R.Z."/>
            <person name="Que T.C."/>
            <person name="Du C.H."/>
            <person name="Zhou Y.H."/>
            <person name="Cheng J.X."/>
            <person name="Dai P.F."/>
            <person name="Guo W.B."/>
            <person name="Han X.H."/>
            <person name="Huang E.J."/>
            <person name="Li L.F."/>
            <person name="Wei W."/>
            <person name="Gao Y.C."/>
            <person name="Liu J.Z."/>
            <person name="Shao H.Z."/>
            <person name="Wang X."/>
            <person name="Wang C.C."/>
            <person name="Yang T.C."/>
            <person name="Huo Q.B."/>
            <person name="Li W."/>
            <person name="Chen H.Y."/>
            <person name="Chen S.E."/>
            <person name="Zhou L.G."/>
            <person name="Ni X.B."/>
            <person name="Tian J.H."/>
            <person name="Sheng Y."/>
            <person name="Liu T."/>
            <person name="Pan Y.S."/>
            <person name="Xia L.Y."/>
            <person name="Li J."/>
            <person name="Zhao F."/>
            <person name="Cao W.C."/>
        </authorList>
    </citation>
    <scope>NUCLEOTIDE SEQUENCE [LARGE SCALE GENOMIC DNA]</scope>
    <source>
        <strain evidence="1">Iper-2018</strain>
    </source>
</reference>
<evidence type="ECO:0000313" key="2">
    <source>
        <dbReference type="Proteomes" id="UP000805193"/>
    </source>
</evidence>
<comment type="caution">
    <text evidence="1">The sequence shown here is derived from an EMBL/GenBank/DDBJ whole genome shotgun (WGS) entry which is preliminary data.</text>
</comment>